<proteinExistence type="predicted"/>
<dbReference type="RefSeq" id="WP_377827322.1">
    <property type="nucleotide sequence ID" value="NZ_BAAAIS010000003.1"/>
</dbReference>
<name>A0ABW4Q3M1_9MICO</name>
<sequence>MAGLEAARNRGHRPGRPIAVKPEQYETVLLLRGQGRPYRDIASATGLSASTVARICEKTPPATRRTASNRRSSPFSADRPAGPGIAVVQ</sequence>
<dbReference type="EMBL" id="JBHUFL010000003">
    <property type="protein sequence ID" value="MFD1836316.1"/>
    <property type="molecule type" value="Genomic_DNA"/>
</dbReference>
<feature type="domain" description="Resolvase HTH" evidence="2">
    <location>
        <begin position="15"/>
        <end position="57"/>
    </location>
</feature>
<gene>
    <name evidence="3" type="ORF">ACFSDA_14705</name>
</gene>
<evidence type="ECO:0000313" key="3">
    <source>
        <dbReference type="EMBL" id="MFD1836316.1"/>
    </source>
</evidence>
<comment type="caution">
    <text evidence="3">The sequence shown here is derived from an EMBL/GenBank/DDBJ whole genome shotgun (WGS) entry which is preliminary data.</text>
</comment>
<keyword evidence="4" id="KW-1185">Reference proteome</keyword>
<accession>A0ABW4Q3M1</accession>
<evidence type="ECO:0000256" key="1">
    <source>
        <dbReference type="SAM" id="MobiDB-lite"/>
    </source>
</evidence>
<feature type="region of interest" description="Disordered" evidence="1">
    <location>
        <begin position="55"/>
        <end position="89"/>
    </location>
</feature>
<feature type="compositionally biased region" description="Low complexity" evidence="1">
    <location>
        <begin position="59"/>
        <end position="74"/>
    </location>
</feature>
<feature type="region of interest" description="Disordered" evidence="1">
    <location>
        <begin position="1"/>
        <end position="20"/>
    </location>
</feature>
<dbReference type="InterPro" id="IPR006120">
    <property type="entry name" value="Resolvase_HTH_dom"/>
</dbReference>
<organism evidence="3 4">
    <name type="scientific">Brachybacterium rhamnosum</name>
    <dbReference type="NCBI Taxonomy" id="173361"/>
    <lineage>
        <taxon>Bacteria</taxon>
        <taxon>Bacillati</taxon>
        <taxon>Actinomycetota</taxon>
        <taxon>Actinomycetes</taxon>
        <taxon>Micrococcales</taxon>
        <taxon>Dermabacteraceae</taxon>
        <taxon>Brachybacterium</taxon>
    </lineage>
</organism>
<evidence type="ECO:0000259" key="2">
    <source>
        <dbReference type="Pfam" id="PF02796"/>
    </source>
</evidence>
<protein>
    <submittedName>
        <fullName evidence="3">Helix-turn-helix domain-containing protein</fullName>
    </submittedName>
</protein>
<dbReference type="Proteomes" id="UP001597280">
    <property type="component" value="Unassembled WGS sequence"/>
</dbReference>
<evidence type="ECO:0000313" key="4">
    <source>
        <dbReference type="Proteomes" id="UP001597280"/>
    </source>
</evidence>
<reference evidence="4" key="1">
    <citation type="journal article" date="2019" name="Int. J. Syst. Evol. Microbiol.">
        <title>The Global Catalogue of Microorganisms (GCM) 10K type strain sequencing project: providing services to taxonomists for standard genome sequencing and annotation.</title>
        <authorList>
            <consortium name="The Broad Institute Genomics Platform"/>
            <consortium name="The Broad Institute Genome Sequencing Center for Infectious Disease"/>
            <person name="Wu L."/>
            <person name="Ma J."/>
        </authorList>
    </citation>
    <scope>NUCLEOTIDE SEQUENCE [LARGE SCALE GENOMIC DNA]</scope>
    <source>
        <strain evidence="4">JCM 11650</strain>
    </source>
</reference>
<dbReference type="Pfam" id="PF02796">
    <property type="entry name" value="HTH_7"/>
    <property type="match status" value="1"/>
</dbReference>